<feature type="compositionally biased region" description="Low complexity" evidence="1">
    <location>
        <begin position="675"/>
        <end position="693"/>
    </location>
</feature>
<evidence type="ECO:0000313" key="3">
    <source>
        <dbReference type="Proteomes" id="UP001175353"/>
    </source>
</evidence>
<dbReference type="GO" id="GO:0043022">
    <property type="term" value="F:ribosome binding"/>
    <property type="evidence" value="ECO:0007669"/>
    <property type="project" value="TreeGrafter"/>
</dbReference>
<proteinExistence type="predicted"/>
<feature type="compositionally biased region" description="Polar residues" evidence="1">
    <location>
        <begin position="735"/>
        <end position="745"/>
    </location>
</feature>
<feature type="compositionally biased region" description="Basic and acidic residues" evidence="1">
    <location>
        <begin position="787"/>
        <end position="808"/>
    </location>
</feature>
<dbReference type="Gene3D" id="1.25.40.10">
    <property type="entry name" value="Tetratricopeptide repeat domain"/>
    <property type="match status" value="1"/>
</dbReference>
<accession>A0AAN6KGS9</accession>
<dbReference type="SUPFAM" id="SSF48452">
    <property type="entry name" value="TPR-like"/>
    <property type="match status" value="1"/>
</dbReference>
<dbReference type="InterPro" id="IPR011990">
    <property type="entry name" value="TPR-like_helical_dom_sf"/>
</dbReference>
<feature type="region of interest" description="Disordered" evidence="1">
    <location>
        <begin position="569"/>
        <end position="706"/>
    </location>
</feature>
<feature type="region of interest" description="Disordered" evidence="1">
    <location>
        <begin position="459"/>
        <end position="480"/>
    </location>
</feature>
<dbReference type="FunFam" id="1.25.40.10:FF:000512">
    <property type="entry name" value="Signal recognition particle subunit SRP72"/>
    <property type="match status" value="1"/>
</dbReference>
<dbReference type="InterPro" id="IPR026270">
    <property type="entry name" value="SRP72"/>
</dbReference>
<protein>
    <submittedName>
        <fullName evidence="2">Signal recognition particle subunit SRP72</fullName>
    </submittedName>
</protein>
<dbReference type="AlphaFoldDB" id="A0AAN6KGS9"/>
<dbReference type="PANTHER" id="PTHR14094">
    <property type="entry name" value="SIGNAL RECOGNITION PARTICLE 72"/>
    <property type="match status" value="1"/>
</dbReference>
<comment type="caution">
    <text evidence="2">The sequence shown here is derived from an EMBL/GenBank/DDBJ whole genome shotgun (WGS) entry which is preliminary data.</text>
</comment>
<dbReference type="EMBL" id="JAUJLE010000108">
    <property type="protein sequence ID" value="KAK0982103.1"/>
    <property type="molecule type" value="Genomic_DNA"/>
</dbReference>
<name>A0AAN6KGS9_9PEZI</name>
<feature type="region of interest" description="Disordered" evidence="1">
    <location>
        <begin position="725"/>
        <end position="808"/>
    </location>
</feature>
<dbReference type="GO" id="GO:0008312">
    <property type="term" value="F:7S RNA binding"/>
    <property type="evidence" value="ECO:0007669"/>
    <property type="project" value="TreeGrafter"/>
</dbReference>
<dbReference type="GO" id="GO:0006614">
    <property type="term" value="P:SRP-dependent cotranslational protein targeting to membrane"/>
    <property type="evidence" value="ECO:0007669"/>
    <property type="project" value="InterPro"/>
</dbReference>
<feature type="compositionally biased region" description="Basic and acidic residues" evidence="1">
    <location>
        <begin position="587"/>
        <end position="611"/>
    </location>
</feature>
<keyword evidence="3" id="KW-1185">Reference proteome</keyword>
<dbReference type="Pfam" id="PF17004">
    <property type="entry name" value="SRP_TPR_like"/>
    <property type="match status" value="1"/>
</dbReference>
<sequence>MSSSSSSSLPALTSLLQQAHIEDHDEILKAANTALKHSKGDLDAQHVKIVALLKLDRFDDAIHAFNGGGDKLKERARLEYAYTLYKIGNPSEAADVAQLGDDRGYKHIAAQASYRTEDFRRAAELYQHLAAQPEDDAEADLRINSGAVDAQLEWAGQGALVLKKKPGRQDLEAYETAYNAACGAIARGELGQGEVLLRRARDLCNALEDLGEEEKRAELLPIGVQQVYVLARQGRSVQAEEMAREVGFEGIADASTRHIAQVNKIAASGAAGNPFMAQRLMAKGLHASEPDHPFRFQTSILHQNKYAVDLRSLKFGGTAESTAEILTKRQSPNLDAYHNNVSVINAAAHAKAHTSLVLDALYLRSHPDTDGSGYLILKYTGRPLQPLHRPATPPALQRNITAFSGIPNLLDTSPSSPSFPGRRQPTNLEAVLQSTARTLYARGGKAVRGAVEEVHKRAQEIQKSPTPSLPSRAEHASRDSRMLERRLRALEKRNQMLAELLEGAVGELWDVQGLLAGPDGAERLQIVEKQREAHVEALSLAIAKVQYVQVYLGDASLPVPEMYAAEDPVEDTGEADSGPLMQSGSEGEERSGPDEVDPTRDDVLGESREHVTPVIKTSPTTTRYDAPAHDLADPSTFEVNSGETTPTNEEPAAAVPEIAVQGPATDDNSSANRSTTAGRTDAAATTSPTPTTTNEELFDTPSKRYRPALSEGSYSWMLGQDKASDSAATSASSPLGKTSALQSTKTPEKAKVGTGLFGNGDGGADGDNDGITVVHSSRRKRSGKQRAVVERLDGDHGELAADRARGAT</sequence>
<dbReference type="InterPro" id="IPR031545">
    <property type="entry name" value="SRP72_TPR-like"/>
</dbReference>
<feature type="compositionally biased region" description="Gly residues" evidence="1">
    <location>
        <begin position="755"/>
        <end position="765"/>
    </location>
</feature>
<dbReference type="GO" id="GO:0005786">
    <property type="term" value="C:signal recognition particle, endoplasmic reticulum targeting"/>
    <property type="evidence" value="ECO:0007669"/>
    <property type="project" value="TreeGrafter"/>
</dbReference>
<dbReference type="PANTHER" id="PTHR14094:SF9">
    <property type="entry name" value="SIGNAL RECOGNITION PARTICLE SUBUNIT SRP72"/>
    <property type="match status" value="1"/>
</dbReference>
<dbReference type="Proteomes" id="UP001175353">
    <property type="component" value="Unassembled WGS sequence"/>
</dbReference>
<evidence type="ECO:0000256" key="1">
    <source>
        <dbReference type="SAM" id="MobiDB-lite"/>
    </source>
</evidence>
<reference evidence="2" key="1">
    <citation type="submission" date="2023-06" db="EMBL/GenBank/DDBJ databases">
        <title>Black Yeasts Isolated from many extreme environments.</title>
        <authorList>
            <person name="Coleine C."/>
            <person name="Stajich J.E."/>
            <person name="Selbmann L."/>
        </authorList>
    </citation>
    <scope>NUCLEOTIDE SEQUENCE</scope>
    <source>
        <strain evidence="2">CCFEE 5200</strain>
    </source>
</reference>
<evidence type="ECO:0000313" key="2">
    <source>
        <dbReference type="EMBL" id="KAK0982103.1"/>
    </source>
</evidence>
<organism evidence="2 3">
    <name type="scientific">Friedmanniomyces endolithicus</name>
    <dbReference type="NCBI Taxonomy" id="329885"/>
    <lineage>
        <taxon>Eukaryota</taxon>
        <taxon>Fungi</taxon>
        <taxon>Dikarya</taxon>
        <taxon>Ascomycota</taxon>
        <taxon>Pezizomycotina</taxon>
        <taxon>Dothideomycetes</taxon>
        <taxon>Dothideomycetidae</taxon>
        <taxon>Mycosphaerellales</taxon>
        <taxon>Teratosphaeriaceae</taxon>
        <taxon>Friedmanniomyces</taxon>
    </lineage>
</organism>
<feature type="compositionally biased region" description="Polar residues" evidence="1">
    <location>
        <begin position="637"/>
        <end position="648"/>
    </location>
</feature>
<feature type="compositionally biased region" description="Low complexity" evidence="1">
    <location>
        <begin position="649"/>
        <end position="660"/>
    </location>
</feature>
<gene>
    <name evidence="2" type="primary">srp72_2</name>
    <name evidence="2" type="ORF">LTR91_011687</name>
</gene>